<accession>A0ABX0LUC4</accession>
<sequence length="99" mass="11010">MVRTKERCFELVDDKGERDLFALPDSAHNIARLVGQMDANGNRIIIAYNQRQLPEHIEDSAGRGYLLMFEDLRCTVNSGQVRGTARGQGTGQCLQTNTG</sequence>
<protein>
    <submittedName>
        <fullName evidence="1">Uncharacterized protein</fullName>
    </submittedName>
</protein>
<proteinExistence type="predicted"/>
<dbReference type="EMBL" id="VUYU01000030">
    <property type="protein sequence ID" value="NHZ37584.1"/>
    <property type="molecule type" value="Genomic_DNA"/>
</dbReference>
<reference evidence="1 2" key="1">
    <citation type="submission" date="2019-09" db="EMBL/GenBank/DDBJ databases">
        <title>Taxonomy of Antarctic Massilia spp.: description of Massilia rubra sp. nov., Massilia aquatica sp. nov., Massilia mucilaginosa sp. nov., Massilia frigida sp. nov. isolated from streams, lakes and regoliths.</title>
        <authorList>
            <person name="Holochova P."/>
            <person name="Sedlacek I."/>
            <person name="Kralova S."/>
            <person name="Maslanova I."/>
            <person name="Busse H.-J."/>
            <person name="Stankova E."/>
            <person name="Vrbovska V."/>
            <person name="Kovarovic V."/>
            <person name="Bartak M."/>
            <person name="Svec P."/>
            <person name="Pantucek R."/>
        </authorList>
    </citation>
    <scope>NUCLEOTIDE SEQUENCE [LARGE SCALE GENOMIC DNA]</scope>
    <source>
        <strain evidence="1 2">CCM 8692</strain>
    </source>
</reference>
<evidence type="ECO:0000313" key="1">
    <source>
        <dbReference type="EMBL" id="NHZ37584.1"/>
    </source>
</evidence>
<dbReference type="Proteomes" id="UP000785613">
    <property type="component" value="Unassembled WGS sequence"/>
</dbReference>
<organism evidence="1 2">
    <name type="scientific">Massilia rubra</name>
    <dbReference type="NCBI Taxonomy" id="2607910"/>
    <lineage>
        <taxon>Bacteria</taxon>
        <taxon>Pseudomonadati</taxon>
        <taxon>Pseudomonadota</taxon>
        <taxon>Betaproteobacteria</taxon>
        <taxon>Burkholderiales</taxon>
        <taxon>Oxalobacteraceae</taxon>
        <taxon>Telluria group</taxon>
        <taxon>Massilia</taxon>
    </lineage>
</organism>
<comment type="caution">
    <text evidence="1">The sequence shown here is derived from an EMBL/GenBank/DDBJ whole genome shotgun (WGS) entry which is preliminary data.</text>
</comment>
<gene>
    <name evidence="1" type="ORF">F0185_28890</name>
</gene>
<dbReference type="RefSeq" id="WP_167230984.1">
    <property type="nucleotide sequence ID" value="NZ_VUYU01000030.1"/>
</dbReference>
<keyword evidence="2" id="KW-1185">Reference proteome</keyword>
<evidence type="ECO:0000313" key="2">
    <source>
        <dbReference type="Proteomes" id="UP000785613"/>
    </source>
</evidence>
<name>A0ABX0LUC4_9BURK</name>